<dbReference type="GO" id="GO:0005763">
    <property type="term" value="C:mitochondrial small ribosomal subunit"/>
    <property type="evidence" value="ECO:0007669"/>
    <property type="project" value="TreeGrafter"/>
</dbReference>
<keyword evidence="2" id="KW-0689">Ribosomal protein</keyword>
<dbReference type="Proteomes" id="UP000290900">
    <property type="component" value="Unassembled WGS sequence"/>
</dbReference>
<evidence type="ECO:0000256" key="2">
    <source>
        <dbReference type="ARBA" id="ARBA00022980"/>
    </source>
</evidence>
<evidence type="ECO:0000313" key="6">
    <source>
        <dbReference type="Proteomes" id="UP000290900"/>
    </source>
</evidence>
<proteinExistence type="inferred from homology"/>
<evidence type="ECO:0000313" key="5">
    <source>
        <dbReference type="EMBL" id="VEU19445.1"/>
    </source>
</evidence>
<dbReference type="PANTHER" id="PTHR13479">
    <property type="entry name" value="30S RIBOSOMAL PROTEIN S18"/>
    <property type="match status" value="1"/>
</dbReference>
<dbReference type="Gene3D" id="4.10.640.10">
    <property type="entry name" value="Ribosomal protein S18"/>
    <property type="match status" value="1"/>
</dbReference>
<dbReference type="InterPro" id="IPR036870">
    <property type="entry name" value="Ribosomal_bS18_sf"/>
</dbReference>
<dbReference type="FunCoup" id="A0A448YES0">
    <property type="interactions" value="181"/>
</dbReference>
<dbReference type="GO" id="GO:0003735">
    <property type="term" value="F:structural constituent of ribosome"/>
    <property type="evidence" value="ECO:0007669"/>
    <property type="project" value="InterPro"/>
</dbReference>
<dbReference type="SUPFAM" id="SSF46911">
    <property type="entry name" value="Ribosomal protein S18"/>
    <property type="match status" value="1"/>
</dbReference>
<reference evidence="5 6" key="1">
    <citation type="submission" date="2018-12" db="EMBL/GenBank/DDBJ databases">
        <authorList>
            <person name="Tiukova I."/>
            <person name="Dainat J."/>
        </authorList>
    </citation>
    <scope>NUCLEOTIDE SEQUENCE [LARGE SCALE GENOMIC DNA]</scope>
</reference>
<dbReference type="GO" id="GO:0070181">
    <property type="term" value="F:small ribosomal subunit rRNA binding"/>
    <property type="evidence" value="ECO:0007669"/>
    <property type="project" value="TreeGrafter"/>
</dbReference>
<protein>
    <recommendedName>
        <fullName evidence="4">Small ribosomal subunit protein bS18m</fullName>
    </recommendedName>
</protein>
<keyword evidence="6" id="KW-1185">Reference proteome</keyword>
<sequence>MMMVRGRASTFVRHFSSTVSKKDDYSIASAFSNLKKQHDKLQSQQQQQKKSSVGQMFVNDFAVQTTYDPFDFSVAKTRYNKKINHLNKERLMKKSSFNADEVNPSDFYCMPHLLTKYMNTSGQIQHHTVTGLVPKKQKAMTKAIKRSRAFGFMSSVAKDVSTFTKRGPTL</sequence>
<keyword evidence="3" id="KW-0687">Ribonucleoprotein</keyword>
<evidence type="ECO:0000256" key="3">
    <source>
        <dbReference type="ARBA" id="ARBA00023274"/>
    </source>
</evidence>
<dbReference type="OrthoDB" id="21463at2759"/>
<dbReference type="Pfam" id="PF01084">
    <property type="entry name" value="Ribosomal_S18"/>
    <property type="match status" value="1"/>
</dbReference>
<dbReference type="GO" id="GO:0032543">
    <property type="term" value="P:mitochondrial translation"/>
    <property type="evidence" value="ECO:0007669"/>
    <property type="project" value="TreeGrafter"/>
</dbReference>
<gene>
    <name evidence="5" type="ORF">BRENAR_LOCUS182</name>
</gene>
<dbReference type="AlphaFoldDB" id="A0A448YES0"/>
<name>A0A448YES0_BRENA</name>
<dbReference type="InterPro" id="IPR001648">
    <property type="entry name" value="Ribosomal_bS18"/>
</dbReference>
<dbReference type="InParanoid" id="A0A448YES0"/>
<dbReference type="STRING" id="13370.A0A448YES0"/>
<accession>A0A448YES0</accession>
<organism evidence="5 6">
    <name type="scientific">Brettanomyces naardenensis</name>
    <name type="common">Yeast</name>
    <dbReference type="NCBI Taxonomy" id="13370"/>
    <lineage>
        <taxon>Eukaryota</taxon>
        <taxon>Fungi</taxon>
        <taxon>Dikarya</taxon>
        <taxon>Ascomycota</taxon>
        <taxon>Saccharomycotina</taxon>
        <taxon>Pichiomycetes</taxon>
        <taxon>Pichiales</taxon>
        <taxon>Pichiaceae</taxon>
        <taxon>Brettanomyces</taxon>
    </lineage>
</organism>
<evidence type="ECO:0000256" key="4">
    <source>
        <dbReference type="ARBA" id="ARBA00035264"/>
    </source>
</evidence>
<evidence type="ECO:0000256" key="1">
    <source>
        <dbReference type="ARBA" id="ARBA00005589"/>
    </source>
</evidence>
<comment type="similarity">
    <text evidence="1">Belongs to the bacterial ribosomal protein bS18 family.</text>
</comment>
<dbReference type="EMBL" id="CAACVR010000001">
    <property type="protein sequence ID" value="VEU19445.1"/>
    <property type="molecule type" value="Genomic_DNA"/>
</dbReference>
<dbReference type="PANTHER" id="PTHR13479:SF40">
    <property type="entry name" value="SMALL RIBOSOMAL SUBUNIT PROTEIN BS18M"/>
    <property type="match status" value="1"/>
</dbReference>